<dbReference type="EMBL" id="JAODWD010000007">
    <property type="protein sequence ID" value="MCT7661851.1"/>
    <property type="molecule type" value="Genomic_DNA"/>
</dbReference>
<dbReference type="Proteomes" id="UP001206639">
    <property type="component" value="Unassembled WGS sequence"/>
</dbReference>
<dbReference type="PROSITE" id="PS01124">
    <property type="entry name" value="HTH_ARAC_FAMILY_2"/>
    <property type="match status" value="1"/>
</dbReference>
<dbReference type="InterPro" id="IPR002818">
    <property type="entry name" value="DJ-1/PfpI"/>
</dbReference>
<reference evidence="6" key="1">
    <citation type="submission" date="2023-07" db="EMBL/GenBank/DDBJ databases">
        <authorList>
            <person name="Deng Y."/>
            <person name="Zhang Y.-Q."/>
        </authorList>
    </citation>
    <scope>NUCLEOTIDE SEQUENCE [LARGE SCALE GENOMIC DNA]</scope>
    <source>
        <strain evidence="6">CPCC 205710</strain>
    </source>
</reference>
<keyword evidence="6" id="KW-1185">Reference proteome</keyword>
<evidence type="ECO:0000256" key="3">
    <source>
        <dbReference type="ARBA" id="ARBA00023163"/>
    </source>
</evidence>
<dbReference type="RefSeq" id="WP_260995928.1">
    <property type="nucleotide sequence ID" value="NZ_JAODWD010000007.1"/>
</dbReference>
<evidence type="ECO:0000259" key="4">
    <source>
        <dbReference type="PROSITE" id="PS01124"/>
    </source>
</evidence>
<sequence>MSVVVAVLGLDNAIGFEFMIPGQVFGMANLSDSTDRWDSSTALDAPVRGETAVPQRYEVRLCSRRQSFTTGGRWGETKIRTPFGLQAATDADIVVIPGTESFLDTPHPEVSEVLREAVGRGARVAAVCVGAFTVAAAGLLDGRRATTHWLWASELARRHPSIDVDSSVLFVDDGNTLTSAGMASGIDLCLHLIRSDAGAELAARTARRLVVPAWRNGGQSQYVEHLDPVDTSNTLQSTIEWMEANLSSPLNLKAIAEQASMSVRSLNRQFRIHVGTTPHQLLLQMRVDRARRLLESTRLPLDRVAEESGFGSQPSLRYHFSRAVGAAPQNYRSTYLDRVGRHGPSAARSHQS</sequence>
<dbReference type="Gene3D" id="3.40.50.880">
    <property type="match status" value="1"/>
</dbReference>
<dbReference type="SUPFAM" id="SSF46689">
    <property type="entry name" value="Homeodomain-like"/>
    <property type="match status" value="2"/>
</dbReference>
<dbReference type="InterPro" id="IPR029062">
    <property type="entry name" value="Class_I_gatase-like"/>
</dbReference>
<organism evidence="5 6">
    <name type="scientific">Mycobacterium deserti</name>
    <dbReference type="NCBI Taxonomy" id="2978347"/>
    <lineage>
        <taxon>Bacteria</taxon>
        <taxon>Bacillati</taxon>
        <taxon>Actinomycetota</taxon>
        <taxon>Actinomycetes</taxon>
        <taxon>Mycobacteriales</taxon>
        <taxon>Mycobacteriaceae</taxon>
        <taxon>Mycobacterium</taxon>
    </lineage>
</organism>
<dbReference type="SUPFAM" id="SSF52317">
    <property type="entry name" value="Class I glutamine amidotransferase-like"/>
    <property type="match status" value="1"/>
</dbReference>
<dbReference type="InterPro" id="IPR052158">
    <property type="entry name" value="INH-QAR"/>
</dbReference>
<keyword evidence="2" id="KW-0238">DNA-binding</keyword>
<evidence type="ECO:0000256" key="2">
    <source>
        <dbReference type="ARBA" id="ARBA00023125"/>
    </source>
</evidence>
<dbReference type="InterPro" id="IPR018062">
    <property type="entry name" value="HTH_AraC-typ_CS"/>
</dbReference>
<keyword evidence="1" id="KW-0805">Transcription regulation</keyword>
<evidence type="ECO:0000313" key="6">
    <source>
        <dbReference type="Proteomes" id="UP001206639"/>
    </source>
</evidence>
<evidence type="ECO:0000313" key="5">
    <source>
        <dbReference type="EMBL" id="MCT7661851.1"/>
    </source>
</evidence>
<comment type="caution">
    <text evidence="5">The sequence shown here is derived from an EMBL/GenBank/DDBJ whole genome shotgun (WGS) entry which is preliminary data.</text>
</comment>
<dbReference type="Pfam" id="PF12833">
    <property type="entry name" value="HTH_18"/>
    <property type="match status" value="1"/>
</dbReference>
<feature type="domain" description="HTH araC/xylS-type" evidence="4">
    <location>
        <begin position="236"/>
        <end position="334"/>
    </location>
</feature>
<protein>
    <submittedName>
        <fullName evidence="5">Helix-turn-helix domain-containing protein</fullName>
    </submittedName>
</protein>
<keyword evidence="3" id="KW-0804">Transcription</keyword>
<dbReference type="PROSITE" id="PS00041">
    <property type="entry name" value="HTH_ARAC_FAMILY_1"/>
    <property type="match status" value="1"/>
</dbReference>
<evidence type="ECO:0000256" key="1">
    <source>
        <dbReference type="ARBA" id="ARBA00023015"/>
    </source>
</evidence>
<dbReference type="Gene3D" id="1.10.10.60">
    <property type="entry name" value="Homeodomain-like"/>
    <property type="match status" value="1"/>
</dbReference>
<dbReference type="PANTHER" id="PTHR43130">
    <property type="entry name" value="ARAC-FAMILY TRANSCRIPTIONAL REGULATOR"/>
    <property type="match status" value="1"/>
</dbReference>
<dbReference type="InterPro" id="IPR018060">
    <property type="entry name" value="HTH_AraC"/>
</dbReference>
<name>A0ABT2MHU7_9MYCO</name>
<dbReference type="InterPro" id="IPR009057">
    <property type="entry name" value="Homeodomain-like_sf"/>
</dbReference>
<dbReference type="Pfam" id="PF01965">
    <property type="entry name" value="DJ-1_PfpI"/>
    <property type="match status" value="1"/>
</dbReference>
<dbReference type="PANTHER" id="PTHR43130:SF3">
    <property type="entry name" value="HTH-TYPE TRANSCRIPTIONAL REGULATOR RV1931C"/>
    <property type="match status" value="1"/>
</dbReference>
<proteinExistence type="predicted"/>
<dbReference type="SMART" id="SM00342">
    <property type="entry name" value="HTH_ARAC"/>
    <property type="match status" value="1"/>
</dbReference>
<gene>
    <name evidence="5" type="ORF">N4S67_25985</name>
</gene>
<dbReference type="CDD" id="cd03137">
    <property type="entry name" value="GATase1_AraC_1"/>
    <property type="match status" value="1"/>
</dbReference>
<accession>A0ABT2MHU7</accession>